<gene>
    <name evidence="6" type="ORF">F5147DRAFT_634902</name>
</gene>
<dbReference type="Gene3D" id="3.40.50.1820">
    <property type="entry name" value="alpha/beta hydrolase"/>
    <property type="match status" value="1"/>
</dbReference>
<evidence type="ECO:0000256" key="5">
    <source>
        <dbReference type="ARBA" id="ARBA00023180"/>
    </source>
</evidence>
<protein>
    <submittedName>
        <fullName evidence="6">Alpha/Beta hydrolase protein</fullName>
    </submittedName>
</protein>
<evidence type="ECO:0000256" key="1">
    <source>
        <dbReference type="ARBA" id="ARBA00009431"/>
    </source>
</evidence>
<dbReference type="PANTHER" id="PTHR11802">
    <property type="entry name" value="SERINE PROTEASE FAMILY S10 SERINE CARBOXYPEPTIDASE"/>
    <property type="match status" value="1"/>
</dbReference>
<dbReference type="GO" id="GO:0004185">
    <property type="term" value="F:serine-type carboxypeptidase activity"/>
    <property type="evidence" value="ECO:0007669"/>
    <property type="project" value="InterPro"/>
</dbReference>
<reference evidence="6" key="1">
    <citation type="journal article" date="2020" name="New Phytol.">
        <title>Comparative genomics reveals dynamic genome evolution in host specialist ectomycorrhizal fungi.</title>
        <authorList>
            <person name="Lofgren L.A."/>
            <person name="Nguyen N.H."/>
            <person name="Vilgalys R."/>
            <person name="Ruytinx J."/>
            <person name="Liao H.L."/>
            <person name="Branco S."/>
            <person name="Kuo A."/>
            <person name="LaButti K."/>
            <person name="Lipzen A."/>
            <person name="Andreopoulos W."/>
            <person name="Pangilinan J."/>
            <person name="Riley R."/>
            <person name="Hundley H."/>
            <person name="Na H."/>
            <person name="Barry K."/>
            <person name="Grigoriev I.V."/>
            <person name="Stajich J.E."/>
            <person name="Kennedy P.G."/>
        </authorList>
    </citation>
    <scope>NUCLEOTIDE SEQUENCE</scope>
    <source>
        <strain evidence="6">FC423</strain>
    </source>
</reference>
<evidence type="ECO:0000313" key="6">
    <source>
        <dbReference type="EMBL" id="KAG2109563.1"/>
    </source>
</evidence>
<dbReference type="InterPro" id="IPR001563">
    <property type="entry name" value="Peptidase_S10"/>
</dbReference>
<sequence>MFLRTLIPVGIALLVGVCIIHTVSVNLDTTEAGFIDTQSKANPSVIRYVKNSEICETTPNVTQISGYIDVGTNMSMWFWFFESRNSPETAPFTLWLNGGPGCSSMIGLFQENGPCLVNADRNSTTLNPYSWNNLSNMIYIDQPIGTGFSYGNTDTVNSTKAAAPYVWTAFQVLFESQLFSKYASREFIFATESYGGHYGPSFVTYFEEQNRLIASGGIDAIPIVVKALMINNGWFDPLIQNIAWLNFATYAPGYGQLQPDEVLKDMSNALYGSNGCVAQEKACYTAGNSTSSNRICQDADDYCIDNLYYPAVEGYDQHDLRQKLSILSPPEYYVDYLREKHVMEKIGAEVKYEECANAPMEQFAKTGDASFCPTFSPSSVEFTILLKDARTWLPQLSALANSGMKILIWAGDADINCNWLGSHASVLAMDWYGNETLHITPFTNMTINGIPVAAVQNVDNFSFARVYAAGHLVPAFQPQVALEIFSQVIQKEQLHSV</sequence>
<proteinExistence type="inferred from homology"/>
<dbReference type="EMBL" id="JABBWM010000023">
    <property type="protein sequence ID" value="KAG2109563.1"/>
    <property type="molecule type" value="Genomic_DNA"/>
</dbReference>
<dbReference type="Proteomes" id="UP000823399">
    <property type="component" value="Unassembled WGS sequence"/>
</dbReference>
<evidence type="ECO:0000256" key="4">
    <source>
        <dbReference type="ARBA" id="ARBA00022801"/>
    </source>
</evidence>
<evidence type="ECO:0000256" key="2">
    <source>
        <dbReference type="ARBA" id="ARBA00022645"/>
    </source>
</evidence>
<dbReference type="RefSeq" id="XP_041293508.1">
    <property type="nucleotide sequence ID" value="XM_041432873.1"/>
</dbReference>
<name>A0A9P7F8S7_9AGAM</name>
<dbReference type="GO" id="GO:0000324">
    <property type="term" value="C:fungal-type vacuole"/>
    <property type="evidence" value="ECO:0007669"/>
    <property type="project" value="TreeGrafter"/>
</dbReference>
<dbReference type="InterPro" id="IPR029058">
    <property type="entry name" value="AB_hydrolase_fold"/>
</dbReference>
<dbReference type="PRINTS" id="PR00724">
    <property type="entry name" value="CRBOXYPTASEC"/>
</dbReference>
<dbReference type="PANTHER" id="PTHR11802:SF64">
    <property type="entry name" value="CARBOXYPEPTIDASE"/>
    <property type="match status" value="1"/>
</dbReference>
<evidence type="ECO:0000313" key="7">
    <source>
        <dbReference type="Proteomes" id="UP000823399"/>
    </source>
</evidence>
<dbReference type="SUPFAM" id="SSF53474">
    <property type="entry name" value="alpha/beta-Hydrolases"/>
    <property type="match status" value="1"/>
</dbReference>
<accession>A0A9P7F8S7</accession>
<dbReference type="GO" id="GO:0006508">
    <property type="term" value="P:proteolysis"/>
    <property type="evidence" value="ECO:0007669"/>
    <property type="project" value="UniProtKB-KW"/>
</dbReference>
<keyword evidence="5" id="KW-0325">Glycoprotein</keyword>
<keyword evidence="4 6" id="KW-0378">Hydrolase</keyword>
<comment type="similarity">
    <text evidence="1">Belongs to the peptidase S10 family.</text>
</comment>
<comment type="caution">
    <text evidence="6">The sequence shown here is derived from an EMBL/GenBank/DDBJ whole genome shotgun (WGS) entry which is preliminary data.</text>
</comment>
<dbReference type="OrthoDB" id="443318at2759"/>
<dbReference type="GeneID" id="64695132"/>
<keyword evidence="3" id="KW-0645">Protease</keyword>
<organism evidence="6 7">
    <name type="scientific">Suillus discolor</name>
    <dbReference type="NCBI Taxonomy" id="1912936"/>
    <lineage>
        <taxon>Eukaryota</taxon>
        <taxon>Fungi</taxon>
        <taxon>Dikarya</taxon>
        <taxon>Basidiomycota</taxon>
        <taxon>Agaricomycotina</taxon>
        <taxon>Agaricomycetes</taxon>
        <taxon>Agaricomycetidae</taxon>
        <taxon>Boletales</taxon>
        <taxon>Suillineae</taxon>
        <taxon>Suillaceae</taxon>
        <taxon>Suillus</taxon>
    </lineage>
</organism>
<keyword evidence="2" id="KW-0121">Carboxypeptidase</keyword>
<dbReference type="Gene3D" id="1.10.287.410">
    <property type="match status" value="1"/>
</dbReference>
<keyword evidence="7" id="KW-1185">Reference proteome</keyword>
<dbReference type="Pfam" id="PF00450">
    <property type="entry name" value="Peptidase_S10"/>
    <property type="match status" value="1"/>
</dbReference>
<dbReference type="AlphaFoldDB" id="A0A9P7F8S7"/>
<evidence type="ECO:0000256" key="3">
    <source>
        <dbReference type="ARBA" id="ARBA00022670"/>
    </source>
</evidence>